<dbReference type="EMBL" id="JAMKFE010000001">
    <property type="protein sequence ID" value="MCM5678240.1"/>
    <property type="molecule type" value="Genomic_DNA"/>
</dbReference>
<dbReference type="SMART" id="SM00448">
    <property type="entry name" value="REC"/>
    <property type="match status" value="1"/>
</dbReference>
<dbReference type="Gene3D" id="3.40.50.2300">
    <property type="match status" value="1"/>
</dbReference>
<dbReference type="PANTHER" id="PTHR45339">
    <property type="entry name" value="HYBRID SIGNAL TRANSDUCTION HISTIDINE KINASE J"/>
    <property type="match status" value="1"/>
</dbReference>
<gene>
    <name evidence="5" type="ORF">M8A51_01705</name>
</gene>
<dbReference type="CDD" id="cd17546">
    <property type="entry name" value="REC_hyHK_CKI1_RcsC-like"/>
    <property type="match status" value="1"/>
</dbReference>
<keyword evidence="1 3" id="KW-0597">Phosphoprotein</keyword>
<dbReference type="SUPFAM" id="SSF52172">
    <property type="entry name" value="CheY-like"/>
    <property type="match status" value="1"/>
</dbReference>
<comment type="caution">
    <text evidence="5">The sequence shown here is derived from an EMBL/GenBank/DDBJ whole genome shotgun (WGS) entry which is preliminary data.</text>
</comment>
<organism evidence="5 6">
    <name type="scientific">Caldimonas mangrovi</name>
    <dbReference type="NCBI Taxonomy" id="2944811"/>
    <lineage>
        <taxon>Bacteria</taxon>
        <taxon>Pseudomonadati</taxon>
        <taxon>Pseudomonadota</taxon>
        <taxon>Betaproteobacteria</taxon>
        <taxon>Burkholderiales</taxon>
        <taxon>Sphaerotilaceae</taxon>
        <taxon>Caldimonas</taxon>
    </lineage>
</organism>
<dbReference type="InterPro" id="IPR001789">
    <property type="entry name" value="Sig_transdc_resp-reg_receiver"/>
</dbReference>
<reference evidence="5" key="1">
    <citation type="submission" date="2022-05" db="EMBL/GenBank/DDBJ databases">
        <title>Schlegelella sp. nov., isolated from mangrove soil.</title>
        <authorList>
            <person name="Liu Y."/>
            <person name="Ge X."/>
            <person name="Liu W."/>
        </authorList>
    </citation>
    <scope>NUCLEOTIDE SEQUENCE</scope>
    <source>
        <strain evidence="5">S2-27</strain>
    </source>
</reference>
<dbReference type="PANTHER" id="PTHR45339:SF1">
    <property type="entry name" value="HYBRID SIGNAL TRANSDUCTION HISTIDINE KINASE J"/>
    <property type="match status" value="1"/>
</dbReference>
<dbReference type="Proteomes" id="UP001165541">
    <property type="component" value="Unassembled WGS sequence"/>
</dbReference>
<proteinExistence type="predicted"/>
<evidence type="ECO:0000313" key="6">
    <source>
        <dbReference type="Proteomes" id="UP001165541"/>
    </source>
</evidence>
<feature type="domain" description="Response regulatory" evidence="4">
    <location>
        <begin position="307"/>
        <end position="426"/>
    </location>
</feature>
<dbReference type="PROSITE" id="PS50110">
    <property type="entry name" value="RESPONSE_REGULATORY"/>
    <property type="match status" value="1"/>
</dbReference>
<dbReference type="Pfam" id="PF00072">
    <property type="entry name" value="Response_reg"/>
    <property type="match status" value="1"/>
</dbReference>
<accession>A0ABT0YHP6</accession>
<name>A0ABT0YHP6_9BURK</name>
<dbReference type="InterPro" id="IPR011006">
    <property type="entry name" value="CheY-like_superfamily"/>
</dbReference>
<sequence>MTEFSELFTQSAREVLPLARSKKLISYLDYRGPYLELPSSNPGLRAAIHRVLIAMTDCIDAGFVMFSAEVETPQAGRSEVIVHAAGTGTKASDETVAHVLERLELRPVQSAPLGTNAVEAFGVCPVTHGDVTFLDSGPEGLVLSLRTWISAVEVSGAEPLPDAAGVTAWLVSPVPGALDSVHRRLRRLGWRIRSFRSLEQVSEQVDLAGNAEGPRLPMLLIVAEFTGTELAEMERMATSVPAMWTVLAVLAGSPTVQARGSTSVDVRLLPLSPLELERLTAHVDWRTSTVESRETSPSPLYAEDAGLVLVVDDSAVNQLIARGQLELLGYEVAIASNGVEAIELCRAHPPDMVLMDIDMPVMDGMEATERLRACQQAGSLPPFPILAATANDDASRRKACLSAGMDGYLAKPMCLHVLADEIHRVLPTRPIALG</sequence>
<evidence type="ECO:0000259" key="4">
    <source>
        <dbReference type="PROSITE" id="PS50110"/>
    </source>
</evidence>
<evidence type="ECO:0000256" key="1">
    <source>
        <dbReference type="ARBA" id="ARBA00022553"/>
    </source>
</evidence>
<evidence type="ECO:0000256" key="3">
    <source>
        <dbReference type="PROSITE-ProRule" id="PRU00169"/>
    </source>
</evidence>
<protein>
    <submittedName>
        <fullName evidence="5">Response regulator</fullName>
    </submittedName>
</protein>
<evidence type="ECO:0000313" key="5">
    <source>
        <dbReference type="EMBL" id="MCM5678240.1"/>
    </source>
</evidence>
<keyword evidence="6" id="KW-1185">Reference proteome</keyword>
<evidence type="ECO:0000256" key="2">
    <source>
        <dbReference type="ARBA" id="ARBA00023012"/>
    </source>
</evidence>
<keyword evidence="2" id="KW-0902">Two-component regulatory system</keyword>
<dbReference type="RefSeq" id="WP_251776380.1">
    <property type="nucleotide sequence ID" value="NZ_JAMKFE010000001.1"/>
</dbReference>
<feature type="modified residue" description="4-aspartylphosphate" evidence="3">
    <location>
        <position position="356"/>
    </location>
</feature>